<name>A0ABX7S8K8_9BACT</name>
<dbReference type="EMBL" id="CP071446">
    <property type="protein sequence ID" value="QTA37440.1"/>
    <property type="molecule type" value="Genomic_DNA"/>
</dbReference>
<feature type="transmembrane region" description="Helical" evidence="9">
    <location>
        <begin position="228"/>
        <end position="254"/>
    </location>
</feature>
<sequence length="291" mass="32281">MINQILLGLSTGAIYSLVALGLVMIYKITGVVNFAFGNMGMFFVYIAYWFISMNVNFWIGIIFSLILAGVMGYFLEKFGLRSIRHLSHGSMLIVTFGVLMVLEGLAVQIWGTDYKTFPEIIKGRPYVFRGDFGILVLRKQDVLIFALLIMVSILIFFLMKYTKFGIAIRAVSENEEISSYMGINVGKIFSFSWIFGTVVATGVGILVAPKTFVSPSMLLFYQLEGFTAAVLGGFESFTGAIFGGLLLGVLENLVGKYISNDLKSTFSLLLIIVVLLLFPNGIFGMKKRERV</sequence>
<accession>A0ABX7S8K8</accession>
<keyword evidence="11" id="KW-1185">Reference proteome</keyword>
<feature type="transmembrane region" description="Helical" evidence="9">
    <location>
        <begin position="188"/>
        <end position="208"/>
    </location>
</feature>
<protein>
    <submittedName>
        <fullName evidence="10">Branched-chain amino acid ABC transporter permease</fullName>
    </submittedName>
</protein>
<gene>
    <name evidence="10" type="ORF">JYK00_06790</name>
</gene>
<evidence type="ECO:0000256" key="3">
    <source>
        <dbReference type="ARBA" id="ARBA00022475"/>
    </source>
</evidence>
<dbReference type="CDD" id="cd06582">
    <property type="entry name" value="TM_PBP1_LivH_like"/>
    <property type="match status" value="1"/>
</dbReference>
<comment type="similarity">
    <text evidence="8">Belongs to the binding-protein-dependent transport system permease family. LivHM subfamily.</text>
</comment>
<dbReference type="InterPro" id="IPR052157">
    <property type="entry name" value="BCAA_transport_permease"/>
</dbReference>
<feature type="transmembrane region" description="Helical" evidence="9">
    <location>
        <begin position="87"/>
        <end position="110"/>
    </location>
</feature>
<evidence type="ECO:0000256" key="7">
    <source>
        <dbReference type="ARBA" id="ARBA00023136"/>
    </source>
</evidence>
<evidence type="ECO:0000256" key="9">
    <source>
        <dbReference type="SAM" id="Phobius"/>
    </source>
</evidence>
<dbReference type="PANTHER" id="PTHR11795:SF451">
    <property type="entry name" value="ABC TRANSPORTER PERMEASE PROTEIN"/>
    <property type="match status" value="1"/>
</dbReference>
<dbReference type="Pfam" id="PF02653">
    <property type="entry name" value="BPD_transp_2"/>
    <property type="match status" value="1"/>
</dbReference>
<keyword evidence="4 9" id="KW-0812">Transmembrane</keyword>
<evidence type="ECO:0000256" key="2">
    <source>
        <dbReference type="ARBA" id="ARBA00022448"/>
    </source>
</evidence>
<feature type="transmembrane region" description="Helical" evidence="9">
    <location>
        <begin position="266"/>
        <end position="285"/>
    </location>
</feature>
<dbReference type="InterPro" id="IPR001851">
    <property type="entry name" value="ABC_transp_permease"/>
</dbReference>
<dbReference type="Proteomes" id="UP000671862">
    <property type="component" value="Chromosome"/>
</dbReference>
<dbReference type="PANTHER" id="PTHR11795">
    <property type="entry name" value="BRANCHED-CHAIN AMINO ACID TRANSPORT SYSTEM PERMEASE PROTEIN LIVH"/>
    <property type="match status" value="1"/>
</dbReference>
<feature type="transmembrane region" description="Helical" evidence="9">
    <location>
        <begin position="57"/>
        <end position="75"/>
    </location>
</feature>
<feature type="transmembrane region" description="Helical" evidence="9">
    <location>
        <begin position="6"/>
        <end position="26"/>
    </location>
</feature>
<reference evidence="10 11" key="1">
    <citation type="submission" date="2021-03" db="EMBL/GenBank/DDBJ databases">
        <title>Thermosipho ferrireducens sp.nov., an anaerobic thermophilic iron-reducing bacterium isolated from a deep-sea hydrothermal sulfide deposits.</title>
        <authorList>
            <person name="Zeng X."/>
            <person name="Chen Y."/>
            <person name="Shao Z."/>
        </authorList>
    </citation>
    <scope>NUCLEOTIDE SEQUENCE [LARGE SCALE GENOMIC DNA]</scope>
    <source>
        <strain evidence="10 11">JL129W03</strain>
    </source>
</reference>
<evidence type="ECO:0000256" key="5">
    <source>
        <dbReference type="ARBA" id="ARBA00022970"/>
    </source>
</evidence>
<feature type="transmembrane region" description="Helical" evidence="9">
    <location>
        <begin position="142"/>
        <end position="159"/>
    </location>
</feature>
<evidence type="ECO:0000256" key="4">
    <source>
        <dbReference type="ARBA" id="ARBA00022692"/>
    </source>
</evidence>
<evidence type="ECO:0000313" key="10">
    <source>
        <dbReference type="EMBL" id="QTA37440.1"/>
    </source>
</evidence>
<keyword evidence="5" id="KW-0029">Amino-acid transport</keyword>
<proteinExistence type="inferred from homology"/>
<comment type="subcellular location">
    <subcellularLocation>
        <location evidence="1">Cell membrane</location>
        <topology evidence="1">Multi-pass membrane protein</topology>
    </subcellularLocation>
</comment>
<dbReference type="RefSeq" id="WP_207566165.1">
    <property type="nucleotide sequence ID" value="NZ_CP071446.1"/>
</dbReference>
<evidence type="ECO:0000256" key="8">
    <source>
        <dbReference type="ARBA" id="ARBA00037998"/>
    </source>
</evidence>
<organism evidence="10 11">
    <name type="scientific">Thermosipho ferrireducens</name>
    <dbReference type="NCBI Taxonomy" id="2571116"/>
    <lineage>
        <taxon>Bacteria</taxon>
        <taxon>Thermotogati</taxon>
        <taxon>Thermotogota</taxon>
        <taxon>Thermotogae</taxon>
        <taxon>Thermotogales</taxon>
        <taxon>Fervidobacteriaceae</taxon>
        <taxon>Thermosipho</taxon>
    </lineage>
</organism>
<evidence type="ECO:0000256" key="6">
    <source>
        <dbReference type="ARBA" id="ARBA00022989"/>
    </source>
</evidence>
<keyword evidence="6 9" id="KW-1133">Transmembrane helix</keyword>
<keyword evidence="7 9" id="KW-0472">Membrane</keyword>
<keyword evidence="3" id="KW-1003">Cell membrane</keyword>
<keyword evidence="2" id="KW-0813">Transport</keyword>
<evidence type="ECO:0000313" key="11">
    <source>
        <dbReference type="Proteomes" id="UP000671862"/>
    </source>
</evidence>
<feature type="transmembrane region" description="Helical" evidence="9">
    <location>
        <begin position="31"/>
        <end position="51"/>
    </location>
</feature>
<evidence type="ECO:0000256" key="1">
    <source>
        <dbReference type="ARBA" id="ARBA00004651"/>
    </source>
</evidence>